<dbReference type="Pfam" id="PF00887">
    <property type="entry name" value="ACBP"/>
    <property type="match status" value="1"/>
</dbReference>
<organism evidence="4 5">
    <name type="scientific">Candida parapsilosis</name>
    <name type="common">Yeast</name>
    <dbReference type="NCBI Taxonomy" id="5480"/>
    <lineage>
        <taxon>Eukaryota</taxon>
        <taxon>Fungi</taxon>
        <taxon>Dikarya</taxon>
        <taxon>Ascomycota</taxon>
        <taxon>Saccharomycotina</taxon>
        <taxon>Pichiomycetes</taxon>
        <taxon>Debaryomycetaceae</taxon>
        <taxon>Candida/Lodderomyces clade</taxon>
        <taxon>Candida</taxon>
    </lineage>
</organism>
<accession>A0A8X7NHU4</accession>
<dbReference type="InterPro" id="IPR000582">
    <property type="entry name" value="Acyl-CoA-binding_protein"/>
</dbReference>
<dbReference type="InterPro" id="IPR022408">
    <property type="entry name" value="Acyl-CoA-binding_prot_CS"/>
</dbReference>
<dbReference type="EMBL" id="JABWAB010000013">
    <property type="protein sequence ID" value="KAF6042922.1"/>
    <property type="molecule type" value="Genomic_DNA"/>
</dbReference>
<dbReference type="PROSITE" id="PS00880">
    <property type="entry name" value="ACB_1"/>
    <property type="match status" value="1"/>
</dbReference>
<comment type="similarity">
    <text evidence="1">Belongs to the ACBP family.</text>
</comment>
<protein>
    <submittedName>
        <fullName evidence="4">Acyl-CoA-binding protein</fullName>
    </submittedName>
</protein>
<dbReference type="PROSITE" id="PS51228">
    <property type="entry name" value="ACB_2"/>
    <property type="match status" value="1"/>
</dbReference>
<dbReference type="AlphaFoldDB" id="A0A8X7NHU4"/>
<evidence type="ECO:0000313" key="4">
    <source>
        <dbReference type="EMBL" id="KAF6042922.1"/>
    </source>
</evidence>
<dbReference type="InterPro" id="IPR035984">
    <property type="entry name" value="Acyl-CoA-binding_sf"/>
</dbReference>
<feature type="domain" description="ACB" evidence="3">
    <location>
        <begin position="2"/>
        <end position="87"/>
    </location>
</feature>
<evidence type="ECO:0000313" key="5">
    <source>
        <dbReference type="Proteomes" id="UP000590412"/>
    </source>
</evidence>
<dbReference type="PANTHER" id="PTHR23310">
    <property type="entry name" value="ACYL-COA-BINDING PROTEIN, ACBP"/>
    <property type="match status" value="1"/>
</dbReference>
<dbReference type="FunFam" id="1.20.80.10:FF:000010">
    <property type="entry name" value="Acyl-CoA-binding domain-containing protein 5"/>
    <property type="match status" value="1"/>
</dbReference>
<dbReference type="GO" id="GO:0042761">
    <property type="term" value="P:very long-chain fatty acid biosynthetic process"/>
    <property type="evidence" value="ECO:0007669"/>
    <property type="project" value="EnsemblFungi"/>
</dbReference>
<dbReference type="OrthoDB" id="346910at2759"/>
<dbReference type="GO" id="GO:0005576">
    <property type="term" value="C:extracellular region"/>
    <property type="evidence" value="ECO:0007669"/>
    <property type="project" value="EnsemblFungi"/>
</dbReference>
<dbReference type="SUPFAM" id="SSF47027">
    <property type="entry name" value="Acyl-CoA binding protein"/>
    <property type="match status" value="1"/>
</dbReference>
<dbReference type="PRINTS" id="PR00689">
    <property type="entry name" value="ACOABINDINGP"/>
</dbReference>
<reference evidence="4" key="1">
    <citation type="submission" date="2020-03" db="EMBL/GenBank/DDBJ databases">
        <title>FDA dAtabase for Regulatory Grade micrObial Sequences (FDA-ARGOS): Supporting development and validation of Infectious Disease Dx tests.</title>
        <authorList>
            <person name="Campos J."/>
            <person name="Goldberg B."/>
            <person name="Tallon L."/>
            <person name="Sadzewicz L."/>
            <person name="Vavikolanu K."/>
            <person name="Mehta A."/>
            <person name="Aluvathingal J."/>
            <person name="Nadendla S."/>
            <person name="Nandy P."/>
            <person name="Geyer C."/>
            <person name="Yan Y."/>
            <person name="Sichtig H."/>
        </authorList>
    </citation>
    <scope>NUCLEOTIDE SEQUENCE [LARGE SCALE GENOMIC DNA]</scope>
    <source>
        <strain evidence="4">FDAARGOS_652</strain>
    </source>
</reference>
<dbReference type="Gene3D" id="1.20.80.10">
    <property type="match status" value="1"/>
</dbReference>
<dbReference type="Proteomes" id="UP000590412">
    <property type="component" value="Unassembled WGS sequence"/>
</dbReference>
<gene>
    <name evidence="4" type="primary">ACB1</name>
    <name evidence="4" type="ORF">FOB60_005676</name>
</gene>
<evidence type="ECO:0000256" key="1">
    <source>
        <dbReference type="ARBA" id="ARBA00005567"/>
    </source>
</evidence>
<dbReference type="InterPro" id="IPR014352">
    <property type="entry name" value="FERM/acyl-CoA-bd_prot_sf"/>
</dbReference>
<evidence type="ECO:0000259" key="3">
    <source>
        <dbReference type="PROSITE" id="PS51228"/>
    </source>
</evidence>
<sequence>MVSAEFEEKANTVSNLAKRPSDDELLKLYGLYKQATVGDNTTDKPGTFDFKGKYKWQSWKDLEGTPQEEAEKKYIEYAVELINKYNN</sequence>
<dbReference type="GO" id="GO:0036042">
    <property type="term" value="F:long-chain fatty acyl-CoA binding"/>
    <property type="evidence" value="ECO:0007669"/>
    <property type="project" value="EnsemblFungi"/>
</dbReference>
<evidence type="ECO:0000256" key="2">
    <source>
        <dbReference type="ARBA" id="ARBA00023121"/>
    </source>
</evidence>
<dbReference type="PANTHER" id="PTHR23310:SF62">
    <property type="entry name" value="ACYL-COA BINDING PROTEIN 1, ISOFORM A"/>
    <property type="match status" value="1"/>
</dbReference>
<name>A0A8X7NHU4_CANPA</name>
<keyword evidence="2" id="KW-0446">Lipid-binding</keyword>
<proteinExistence type="inferred from homology"/>
<comment type="caution">
    <text evidence="4">The sequence shown here is derived from an EMBL/GenBank/DDBJ whole genome shotgun (WGS) entry which is preliminary data.</text>
</comment>